<keyword evidence="7 11" id="KW-0256">Endoplasmic reticulum</keyword>
<keyword evidence="14" id="KW-1185">Reference proteome</keyword>
<evidence type="ECO:0000256" key="3">
    <source>
        <dbReference type="ARBA" id="ARBA00022502"/>
    </source>
</evidence>
<feature type="transmembrane region" description="Helical" evidence="11">
    <location>
        <begin position="190"/>
        <end position="215"/>
    </location>
</feature>
<evidence type="ECO:0000313" key="14">
    <source>
        <dbReference type="Proteomes" id="UP001303373"/>
    </source>
</evidence>
<evidence type="ECO:0000256" key="10">
    <source>
        <dbReference type="ARBA" id="ARBA00038466"/>
    </source>
</evidence>
<keyword evidence="6 11" id="KW-0812">Transmembrane</keyword>
<reference evidence="13 14" key="1">
    <citation type="submission" date="2023-11" db="EMBL/GenBank/DDBJ databases">
        <title>An acidophilic fungus is an integral part of prey digestion in a carnivorous sundew plant.</title>
        <authorList>
            <person name="Tsai I.J."/>
        </authorList>
    </citation>
    <scope>NUCLEOTIDE SEQUENCE [LARGE SCALE GENOMIC DNA]</scope>
    <source>
        <strain evidence="13">169a</strain>
    </source>
</reference>
<evidence type="ECO:0000256" key="11">
    <source>
        <dbReference type="RuleBase" id="RU363075"/>
    </source>
</evidence>
<evidence type="ECO:0000256" key="4">
    <source>
        <dbReference type="ARBA" id="ARBA00022676"/>
    </source>
</evidence>
<dbReference type="GO" id="GO:0005789">
    <property type="term" value="C:endoplasmic reticulum membrane"/>
    <property type="evidence" value="ECO:0007669"/>
    <property type="project" value="UniProtKB-SubCell"/>
</dbReference>
<keyword evidence="3" id="KW-0337">GPI-anchor biosynthesis</keyword>
<evidence type="ECO:0000256" key="5">
    <source>
        <dbReference type="ARBA" id="ARBA00022679"/>
    </source>
</evidence>
<dbReference type="EC" id="2.4.1.-" evidence="11"/>
<evidence type="ECO:0000256" key="1">
    <source>
        <dbReference type="ARBA" id="ARBA00004477"/>
    </source>
</evidence>
<keyword evidence="12" id="KW-0732">Signal</keyword>
<keyword evidence="4 11" id="KW-0328">Glycosyltransferase</keyword>
<evidence type="ECO:0000256" key="2">
    <source>
        <dbReference type="ARBA" id="ARBA00004687"/>
    </source>
</evidence>
<dbReference type="GO" id="GO:0006506">
    <property type="term" value="P:GPI anchor biosynthetic process"/>
    <property type="evidence" value="ECO:0007669"/>
    <property type="project" value="UniProtKB-KW"/>
</dbReference>
<feature type="transmembrane region" description="Helical" evidence="11">
    <location>
        <begin position="360"/>
        <end position="379"/>
    </location>
</feature>
<name>A0AAQ3LXM1_9PEZI</name>
<dbReference type="PANTHER" id="PTHR22760">
    <property type="entry name" value="GLYCOSYLTRANSFERASE"/>
    <property type="match status" value="1"/>
</dbReference>
<proteinExistence type="inferred from homology"/>
<organism evidence="13 14">
    <name type="scientific">Acrodontium crateriforme</name>
    <dbReference type="NCBI Taxonomy" id="150365"/>
    <lineage>
        <taxon>Eukaryota</taxon>
        <taxon>Fungi</taxon>
        <taxon>Dikarya</taxon>
        <taxon>Ascomycota</taxon>
        <taxon>Pezizomycotina</taxon>
        <taxon>Dothideomycetes</taxon>
        <taxon>Dothideomycetidae</taxon>
        <taxon>Mycosphaerellales</taxon>
        <taxon>Teratosphaeriaceae</taxon>
        <taxon>Acrodontium</taxon>
    </lineage>
</organism>
<keyword evidence="8 11" id="KW-1133">Transmembrane helix</keyword>
<comment type="subcellular location">
    <subcellularLocation>
        <location evidence="1 11">Endoplasmic reticulum membrane</location>
        <topology evidence="1 11">Multi-pass membrane protein</topology>
    </subcellularLocation>
</comment>
<dbReference type="InterPro" id="IPR005599">
    <property type="entry name" value="GPI_mannosylTrfase"/>
</dbReference>
<dbReference type="Pfam" id="PF03901">
    <property type="entry name" value="Glyco_transf_22"/>
    <property type="match status" value="1"/>
</dbReference>
<evidence type="ECO:0000256" key="6">
    <source>
        <dbReference type="ARBA" id="ARBA00022692"/>
    </source>
</evidence>
<evidence type="ECO:0000256" key="7">
    <source>
        <dbReference type="ARBA" id="ARBA00022824"/>
    </source>
</evidence>
<dbReference type="EMBL" id="CP138580">
    <property type="protein sequence ID" value="WPG97572.1"/>
    <property type="molecule type" value="Genomic_DNA"/>
</dbReference>
<dbReference type="GO" id="GO:0000026">
    <property type="term" value="F:alpha-1,2-mannosyltransferase activity"/>
    <property type="evidence" value="ECO:0007669"/>
    <property type="project" value="TreeGrafter"/>
</dbReference>
<feature type="signal peptide" evidence="12">
    <location>
        <begin position="1"/>
        <end position="17"/>
    </location>
</feature>
<keyword evidence="5" id="KW-0808">Transferase</keyword>
<accession>A0AAQ3LXM1</accession>
<evidence type="ECO:0000256" key="12">
    <source>
        <dbReference type="SAM" id="SignalP"/>
    </source>
</evidence>
<dbReference type="Proteomes" id="UP001303373">
    <property type="component" value="Chromosome 1"/>
</dbReference>
<comment type="similarity">
    <text evidence="10">Belongs to the glycosyltransferase 22 family. PIGZ subfamily.</text>
</comment>
<keyword evidence="9 11" id="KW-0472">Membrane</keyword>
<evidence type="ECO:0000256" key="8">
    <source>
        <dbReference type="ARBA" id="ARBA00022989"/>
    </source>
</evidence>
<protein>
    <recommendedName>
        <fullName evidence="11">Mannosyltransferase</fullName>
        <ecNumber evidence="11">2.4.1.-</ecNumber>
    </recommendedName>
</protein>
<feature type="chain" id="PRO_5042988995" description="Mannosyltransferase" evidence="12">
    <location>
        <begin position="18"/>
        <end position="524"/>
    </location>
</feature>
<evidence type="ECO:0000313" key="13">
    <source>
        <dbReference type="EMBL" id="WPG97572.1"/>
    </source>
</evidence>
<feature type="transmembrane region" description="Helical" evidence="11">
    <location>
        <begin position="318"/>
        <end position="335"/>
    </location>
</feature>
<gene>
    <name evidence="13" type="ORF">R9X50_00034900</name>
</gene>
<comment type="pathway">
    <text evidence="2">Glycolipid biosynthesis; glycosylphosphatidylinositol-anchor biosynthesis.</text>
</comment>
<sequence length="524" mass="58990">MLPSLYFLLAIARLYFATLPSYIHPDEHFQGPEVIIGEHIVHKNTRASLIINDIAGHVFGWPAYKTWEFTSDNPIRSVFPLWLVYAPPLTLLKWIFEGLGHDVSPMAVFYVLRTLMVLLSFVLEDWAIHELIPKKRERSLALFLVTSSYVTWTFQAHTFSNSIETIVVLWSLVLMARIRDNSNRTQARACAALAFLGVFGVFNRITFPAFIVVAGVDLIPSLFLKPARIPAMLIAGVLTTVVAIMVDTEYYTGSRIKFLHPFQSAIFTPWNNVAYNLDNANLAKHGLHPFWQHFVANLPQLIGPAFPLLFTHCRRNRLFWSGVAGIAVLSCFQHQEPRFLLPAVPLFLATVRLPKAFPRVWIFIWVAFNSLAAVLFGIYHQAGVIPVQKWIEHQPDVSNVLWWKTYSPPRWILGNKNNYITTTDLMGGPGGDMIDAVGASIICPPRSADNNTLNKTLLVAPSSAAYLDAYANSTNKPVTLTPLYTYRQHIGLDDLDFGDDGVWPTLERVVGKRGLTVYQASKKC</sequence>
<comment type="caution">
    <text evidence="11">Lacks conserved residue(s) required for the propagation of feature annotation.</text>
</comment>
<evidence type="ECO:0000256" key="9">
    <source>
        <dbReference type="ARBA" id="ARBA00023136"/>
    </source>
</evidence>
<dbReference type="PANTHER" id="PTHR22760:SF3">
    <property type="entry name" value="GPI MANNOSYLTRANSFERASE 4"/>
    <property type="match status" value="1"/>
</dbReference>
<dbReference type="AlphaFoldDB" id="A0AAQ3LXM1"/>
<feature type="transmembrane region" description="Helical" evidence="11">
    <location>
        <begin position="227"/>
        <end position="246"/>
    </location>
</feature>